<organism evidence="4 5">
    <name type="scientific">Drechslerella dactyloides</name>
    <name type="common">Nematode-trapping fungus</name>
    <name type="synonym">Arthrobotrys dactyloides</name>
    <dbReference type="NCBI Taxonomy" id="74499"/>
    <lineage>
        <taxon>Eukaryota</taxon>
        <taxon>Fungi</taxon>
        <taxon>Dikarya</taxon>
        <taxon>Ascomycota</taxon>
        <taxon>Pezizomycotina</taxon>
        <taxon>Orbiliomycetes</taxon>
        <taxon>Orbiliales</taxon>
        <taxon>Orbiliaceae</taxon>
        <taxon>Drechslerella</taxon>
    </lineage>
</organism>
<keyword evidence="2" id="KW-0812">Transmembrane</keyword>
<proteinExistence type="predicted"/>
<reference evidence="4" key="1">
    <citation type="submission" date="2023-01" db="EMBL/GenBank/DDBJ databases">
        <title>The chitinases involved in constricting ring structure development in the nematode-trapping fungus Drechslerella dactyloides.</title>
        <authorList>
            <person name="Wang R."/>
            <person name="Zhang L."/>
            <person name="Tang P."/>
            <person name="Li S."/>
            <person name="Liang L."/>
        </authorList>
    </citation>
    <scope>NUCLEOTIDE SEQUENCE</scope>
    <source>
        <strain evidence="4">YMF1.00031</strain>
    </source>
</reference>
<comment type="caution">
    <text evidence="4">The sequence shown here is derived from an EMBL/GenBank/DDBJ whole genome shotgun (WGS) entry which is preliminary data.</text>
</comment>
<feature type="domain" description="DUF5672" evidence="3">
    <location>
        <begin position="204"/>
        <end position="346"/>
    </location>
</feature>
<name>A0AAD6NHK7_DREDA</name>
<keyword evidence="2" id="KW-1133">Transmembrane helix</keyword>
<dbReference type="Proteomes" id="UP001221413">
    <property type="component" value="Unassembled WGS sequence"/>
</dbReference>
<feature type="region of interest" description="Disordered" evidence="1">
    <location>
        <begin position="75"/>
        <end position="98"/>
    </location>
</feature>
<protein>
    <recommendedName>
        <fullName evidence="3">DUF5672 domain-containing protein</fullName>
    </recommendedName>
</protein>
<evidence type="ECO:0000259" key="3">
    <source>
        <dbReference type="Pfam" id="PF18922"/>
    </source>
</evidence>
<dbReference type="EMBL" id="JAQGDS010000008">
    <property type="protein sequence ID" value="KAJ6258442.1"/>
    <property type="molecule type" value="Genomic_DNA"/>
</dbReference>
<feature type="transmembrane region" description="Helical" evidence="2">
    <location>
        <begin position="35"/>
        <end position="52"/>
    </location>
</feature>
<keyword evidence="2" id="KW-0472">Membrane</keyword>
<dbReference type="AlphaFoldDB" id="A0AAD6NHK7"/>
<accession>A0AAD6NHK7</accession>
<dbReference type="Pfam" id="PF18922">
    <property type="entry name" value="DUF5672"/>
    <property type="match status" value="1"/>
</dbReference>
<keyword evidence="5" id="KW-1185">Reference proteome</keyword>
<feature type="compositionally biased region" description="Pro residues" evidence="1">
    <location>
        <begin position="76"/>
        <end position="85"/>
    </location>
</feature>
<evidence type="ECO:0000313" key="4">
    <source>
        <dbReference type="EMBL" id="KAJ6258442.1"/>
    </source>
</evidence>
<dbReference type="InterPro" id="IPR043729">
    <property type="entry name" value="DUF5672"/>
</dbReference>
<evidence type="ECO:0000256" key="2">
    <source>
        <dbReference type="SAM" id="Phobius"/>
    </source>
</evidence>
<evidence type="ECO:0000313" key="5">
    <source>
        <dbReference type="Proteomes" id="UP001221413"/>
    </source>
</evidence>
<gene>
    <name evidence="4" type="ORF">Dda_6482</name>
</gene>
<evidence type="ECO:0000256" key="1">
    <source>
        <dbReference type="SAM" id="MobiDB-lite"/>
    </source>
</evidence>
<sequence length="406" mass="45591">MHTRIMDSPWHKDFAVRYDSLRENISGLKPWNRRLLFLLPPLLIFSWIIFFFNPLNAASAAIDAPLDPASTLLVPVPRPPRPDVPSNPSADDDDSDGAAFPVVVTAPPAVASPDSQLSPSVMPGAPAGQALIPEFKTEILTYNHTKVALLIEDRPLGQLAPLTIHMINVIPPDWVFRFYGSQASIDHLNHSLPIQMWERLGKLSMHLVPSNLTLHGQQELSRTFTDLWFYETMLAPAEYLLVFQTDSIMCANSGKNLNDWLHYDWVGAPWVKNAKSGGNGGLSLRRVRPIIELLKKESRPDGHPELEDLWLCNRLAKMPGVNMANGSMEAHFSVEAVWEDKPMGYHTGWSGARLPPDVWGTPEKRKAIYDYCPEMKMTIAMKLEREGCDGKIKRDELDVWSEIAAF</sequence>